<keyword evidence="2" id="KW-1185">Reference proteome</keyword>
<protein>
    <recommendedName>
        <fullName evidence="3">Reverse transcriptase Ty1/copia-type domain-containing protein</fullName>
    </recommendedName>
</protein>
<evidence type="ECO:0008006" key="3">
    <source>
        <dbReference type="Google" id="ProtNLM"/>
    </source>
</evidence>
<dbReference type="EMBL" id="BAABME010000918">
    <property type="protein sequence ID" value="GAA0146372.1"/>
    <property type="molecule type" value="Genomic_DNA"/>
</dbReference>
<accession>A0AAV3P5I1</accession>
<evidence type="ECO:0000313" key="2">
    <source>
        <dbReference type="Proteomes" id="UP001454036"/>
    </source>
</evidence>
<name>A0AAV3P5I1_LITER</name>
<organism evidence="1 2">
    <name type="scientific">Lithospermum erythrorhizon</name>
    <name type="common">Purple gromwell</name>
    <name type="synonym">Lithospermum officinale var. erythrorhizon</name>
    <dbReference type="NCBI Taxonomy" id="34254"/>
    <lineage>
        <taxon>Eukaryota</taxon>
        <taxon>Viridiplantae</taxon>
        <taxon>Streptophyta</taxon>
        <taxon>Embryophyta</taxon>
        <taxon>Tracheophyta</taxon>
        <taxon>Spermatophyta</taxon>
        <taxon>Magnoliopsida</taxon>
        <taxon>eudicotyledons</taxon>
        <taxon>Gunneridae</taxon>
        <taxon>Pentapetalae</taxon>
        <taxon>asterids</taxon>
        <taxon>lamiids</taxon>
        <taxon>Boraginales</taxon>
        <taxon>Boraginaceae</taxon>
        <taxon>Boraginoideae</taxon>
        <taxon>Lithospermeae</taxon>
        <taxon>Lithospermum</taxon>
    </lineage>
</organism>
<proteinExistence type="predicted"/>
<comment type="caution">
    <text evidence="1">The sequence shown here is derived from an EMBL/GenBank/DDBJ whole genome shotgun (WGS) entry which is preliminary data.</text>
</comment>
<sequence length="128" mass="14115">MKDLGVLKYFLGIEVARSNVGISLCQKKYTLDIINECGLLGSRPAAFLMEPNHKLGSSVNARLAEGEKCRRLVGNQRGSLEYNTRVVRYLKNSHGQGILLRADSDLLLSGWCDSNWASCLVTRRSATG</sequence>
<dbReference type="PANTHER" id="PTHR11439">
    <property type="entry name" value="GAG-POL-RELATED RETROTRANSPOSON"/>
    <property type="match status" value="1"/>
</dbReference>
<dbReference type="PANTHER" id="PTHR11439:SF470">
    <property type="entry name" value="CYSTEINE-RICH RLK (RECEPTOR-LIKE PROTEIN KINASE) 8"/>
    <property type="match status" value="1"/>
</dbReference>
<reference evidence="1 2" key="1">
    <citation type="submission" date="2024-01" db="EMBL/GenBank/DDBJ databases">
        <title>The complete chloroplast genome sequence of Lithospermum erythrorhizon: insights into the phylogenetic relationship among Boraginaceae species and the maternal lineages of purple gromwells.</title>
        <authorList>
            <person name="Okada T."/>
            <person name="Watanabe K."/>
        </authorList>
    </citation>
    <scope>NUCLEOTIDE SEQUENCE [LARGE SCALE GENOMIC DNA]</scope>
</reference>
<dbReference type="Proteomes" id="UP001454036">
    <property type="component" value="Unassembled WGS sequence"/>
</dbReference>
<dbReference type="AlphaFoldDB" id="A0AAV3P5I1"/>
<gene>
    <name evidence="1" type="ORF">LIER_06348</name>
</gene>
<evidence type="ECO:0000313" key="1">
    <source>
        <dbReference type="EMBL" id="GAA0146372.1"/>
    </source>
</evidence>